<evidence type="ECO:0000259" key="1">
    <source>
        <dbReference type="PROSITE" id="PS50042"/>
    </source>
</evidence>
<dbReference type="PANTHER" id="PTHR24567:SF76">
    <property type="entry name" value="CYCLIC NUCLEOTIDE-BINDING DOMAIN PROTEIN"/>
    <property type="match status" value="1"/>
</dbReference>
<dbReference type="EMBL" id="QFFG01000001">
    <property type="protein sequence ID" value="PWG06332.1"/>
    <property type="molecule type" value="Genomic_DNA"/>
</dbReference>
<dbReference type="SUPFAM" id="SSF51206">
    <property type="entry name" value="cAMP-binding domain-like"/>
    <property type="match status" value="1"/>
</dbReference>
<protein>
    <recommendedName>
        <fullName evidence="1">Cyclic nucleotide-binding domain-containing protein</fullName>
    </recommendedName>
</protein>
<dbReference type="GO" id="GO:0005829">
    <property type="term" value="C:cytosol"/>
    <property type="evidence" value="ECO:0007669"/>
    <property type="project" value="TreeGrafter"/>
</dbReference>
<accession>A0A2U2JDE2</accession>
<sequence>MKFLTDFIDSVGGIPKKSTDKLFSLIRIIELKKGDSIAKIGEIPKDIYILKEGIVRSFYTDEKGKEYIRHIFTSFRATGALGALILDKPSRLSYDCLSNCELYAINFKKFKELTQKDKEISNLYCSVLEIIFLTLESKIYNLSVLNATERYLKLKNQIPDIENLIPQYHIASYLNITPVQLSRIRKEIYSK</sequence>
<dbReference type="InterPro" id="IPR050397">
    <property type="entry name" value="Env_Response_Regulators"/>
</dbReference>
<dbReference type="Proteomes" id="UP000245670">
    <property type="component" value="Unassembled WGS sequence"/>
</dbReference>
<dbReference type="GO" id="GO:0003700">
    <property type="term" value="F:DNA-binding transcription factor activity"/>
    <property type="evidence" value="ECO:0007669"/>
    <property type="project" value="TreeGrafter"/>
</dbReference>
<feature type="domain" description="Cyclic nucleotide-binding" evidence="1">
    <location>
        <begin position="10"/>
        <end position="113"/>
    </location>
</feature>
<organism evidence="2 3">
    <name type="scientific">Polaribacter aquimarinus</name>
    <dbReference type="NCBI Taxonomy" id="2100726"/>
    <lineage>
        <taxon>Bacteria</taxon>
        <taxon>Pseudomonadati</taxon>
        <taxon>Bacteroidota</taxon>
        <taxon>Flavobacteriia</taxon>
        <taxon>Flavobacteriales</taxon>
        <taxon>Flavobacteriaceae</taxon>
    </lineage>
</organism>
<comment type="caution">
    <text evidence="2">The sequence shown here is derived from an EMBL/GenBank/DDBJ whole genome shotgun (WGS) entry which is preliminary data.</text>
</comment>
<name>A0A2U2JDE2_9FLAO</name>
<dbReference type="RefSeq" id="WP_109403248.1">
    <property type="nucleotide sequence ID" value="NZ_QFFG01000001.1"/>
</dbReference>
<dbReference type="InterPro" id="IPR000595">
    <property type="entry name" value="cNMP-bd_dom"/>
</dbReference>
<dbReference type="OrthoDB" id="663011at2"/>
<dbReference type="AlphaFoldDB" id="A0A2U2JDE2"/>
<dbReference type="PROSITE" id="PS50042">
    <property type="entry name" value="CNMP_BINDING_3"/>
    <property type="match status" value="1"/>
</dbReference>
<evidence type="ECO:0000313" key="2">
    <source>
        <dbReference type="EMBL" id="PWG06332.1"/>
    </source>
</evidence>
<dbReference type="InterPro" id="IPR014710">
    <property type="entry name" value="RmlC-like_jellyroll"/>
</dbReference>
<keyword evidence="3" id="KW-1185">Reference proteome</keyword>
<dbReference type="PANTHER" id="PTHR24567">
    <property type="entry name" value="CRP FAMILY TRANSCRIPTIONAL REGULATORY PROTEIN"/>
    <property type="match status" value="1"/>
</dbReference>
<reference evidence="2 3" key="1">
    <citation type="submission" date="2018-05" db="EMBL/GenBank/DDBJ databases">
        <title>Polaribacter aquimarinus sp. nov., isolated from sediment in a sediment of sea.</title>
        <authorList>
            <person name="Lu D."/>
        </authorList>
    </citation>
    <scope>NUCLEOTIDE SEQUENCE [LARGE SCALE GENOMIC DNA]</scope>
    <source>
        <strain evidence="2 3">ZY113</strain>
    </source>
</reference>
<dbReference type="InterPro" id="IPR018490">
    <property type="entry name" value="cNMP-bd_dom_sf"/>
</dbReference>
<dbReference type="Gene3D" id="2.60.120.10">
    <property type="entry name" value="Jelly Rolls"/>
    <property type="match status" value="1"/>
</dbReference>
<proteinExistence type="predicted"/>
<evidence type="ECO:0000313" key="3">
    <source>
        <dbReference type="Proteomes" id="UP000245670"/>
    </source>
</evidence>
<dbReference type="CDD" id="cd00038">
    <property type="entry name" value="CAP_ED"/>
    <property type="match status" value="1"/>
</dbReference>
<gene>
    <name evidence="2" type="ORF">DIS07_00430</name>
</gene>
<dbReference type="Pfam" id="PF00027">
    <property type="entry name" value="cNMP_binding"/>
    <property type="match status" value="1"/>
</dbReference>